<gene>
    <name evidence="3" type="ORF">Dsi01nite_016710</name>
</gene>
<feature type="region of interest" description="Disordered" evidence="1">
    <location>
        <begin position="136"/>
        <end position="255"/>
    </location>
</feature>
<keyword evidence="4" id="KW-1185">Reference proteome</keyword>
<dbReference type="RefSeq" id="WP_203845484.1">
    <property type="nucleotide sequence ID" value="NZ_BAAAVW010000004.1"/>
</dbReference>
<keyword evidence="2" id="KW-0472">Membrane</keyword>
<keyword evidence="2" id="KW-0812">Transmembrane</keyword>
<evidence type="ECO:0000256" key="2">
    <source>
        <dbReference type="SAM" id="Phobius"/>
    </source>
</evidence>
<evidence type="ECO:0000256" key="1">
    <source>
        <dbReference type="SAM" id="MobiDB-lite"/>
    </source>
</evidence>
<feature type="transmembrane region" description="Helical" evidence="2">
    <location>
        <begin position="322"/>
        <end position="347"/>
    </location>
</feature>
<feature type="region of interest" description="Disordered" evidence="1">
    <location>
        <begin position="578"/>
        <end position="602"/>
    </location>
</feature>
<organism evidence="3 4">
    <name type="scientific">Dactylosporangium siamense</name>
    <dbReference type="NCBI Taxonomy" id="685454"/>
    <lineage>
        <taxon>Bacteria</taxon>
        <taxon>Bacillati</taxon>
        <taxon>Actinomycetota</taxon>
        <taxon>Actinomycetes</taxon>
        <taxon>Micromonosporales</taxon>
        <taxon>Micromonosporaceae</taxon>
        <taxon>Dactylosporangium</taxon>
    </lineage>
</organism>
<keyword evidence="2" id="KW-1133">Transmembrane helix</keyword>
<evidence type="ECO:0000313" key="4">
    <source>
        <dbReference type="Proteomes" id="UP000660611"/>
    </source>
</evidence>
<feature type="compositionally biased region" description="Gly residues" evidence="1">
    <location>
        <begin position="140"/>
        <end position="168"/>
    </location>
</feature>
<feature type="compositionally biased region" description="Basic and acidic residues" evidence="1">
    <location>
        <begin position="578"/>
        <end position="594"/>
    </location>
</feature>
<dbReference type="EMBL" id="BONQ01000025">
    <property type="protein sequence ID" value="GIG43630.1"/>
    <property type="molecule type" value="Genomic_DNA"/>
</dbReference>
<reference evidence="3" key="1">
    <citation type="submission" date="2021-01" db="EMBL/GenBank/DDBJ databases">
        <title>Whole genome shotgun sequence of Dactylosporangium siamense NBRC 106093.</title>
        <authorList>
            <person name="Komaki H."/>
            <person name="Tamura T."/>
        </authorList>
    </citation>
    <scope>NUCLEOTIDE SEQUENCE</scope>
    <source>
        <strain evidence="3">NBRC 106093</strain>
    </source>
</reference>
<protein>
    <submittedName>
        <fullName evidence="3">Uncharacterized protein</fullName>
    </submittedName>
</protein>
<accession>A0A919U9C9</accession>
<comment type="caution">
    <text evidence="3">The sequence shown here is derived from an EMBL/GenBank/DDBJ whole genome shotgun (WGS) entry which is preliminary data.</text>
</comment>
<feature type="compositionally biased region" description="Low complexity" evidence="1">
    <location>
        <begin position="201"/>
        <end position="236"/>
    </location>
</feature>
<dbReference type="AlphaFoldDB" id="A0A919U9C9"/>
<evidence type="ECO:0000313" key="3">
    <source>
        <dbReference type="EMBL" id="GIG43630.1"/>
    </source>
</evidence>
<sequence length="602" mass="59891">MVVRLVRAGVGALLLLIAVPLALAGGGLWVAMEHRAADDTFTARLERLRSGGRAVVVPDIDALLRADAPFARGGQTTLNLSAVGSSGPLFIGLAPDTAVQRYLDGLVQARVSRVRLARGPLPVEFTEIETRAAAASVGRPGAGTQGAGPVQGGGPAVAGPGIDPGSGAGTAAPGTAGTGDPNASNPDATTADPGASNADPGATNADPDATNADPGAAAGDPNTTPADPNAPADPNTIPGDPSATDPNAVNPSAGDPNAAGAAFSVPAGQEFWLAKSIAVDGVAQLTWSPSALRGRHLALVVMNADGTAGINATVTARLAPAWIGPTAGGLLMLGTALFLLALLILAWPQRRAEARLVLPALPTQPTKSRLSLRRTLSDPIAALLNPVVPKNRDAEPAVAIAVTCQTDVEDDRQTTTVGVVVTDERATAVVTDESSTGVVVTGESATGVVVTGESATGVVMTGESAPVATGESAAVVTGGNAAVVTGECVAVATGDSAAVVTKESAGEPATAEVGVPEPQEANDQTGPAQGTALAESELDRPAPEAGIDDGPGPLALPPLPKLPAIELQFTWAPVAVDERVDEPAGERPGERVGEQQKAATTR</sequence>
<dbReference type="Proteomes" id="UP000660611">
    <property type="component" value="Unassembled WGS sequence"/>
</dbReference>
<feature type="compositionally biased region" description="Low complexity" evidence="1">
    <location>
        <begin position="169"/>
        <end position="183"/>
    </location>
</feature>
<name>A0A919U9C9_9ACTN</name>
<proteinExistence type="predicted"/>
<feature type="region of interest" description="Disordered" evidence="1">
    <location>
        <begin position="502"/>
        <end position="560"/>
    </location>
</feature>